<gene>
    <name evidence="1" type="ORF">Gohar_025541</name>
</gene>
<organism evidence="1 2">
    <name type="scientific">Gossypium harknessii</name>
    <dbReference type="NCBI Taxonomy" id="34285"/>
    <lineage>
        <taxon>Eukaryota</taxon>
        <taxon>Viridiplantae</taxon>
        <taxon>Streptophyta</taxon>
        <taxon>Embryophyta</taxon>
        <taxon>Tracheophyta</taxon>
        <taxon>Spermatophyta</taxon>
        <taxon>Magnoliopsida</taxon>
        <taxon>eudicotyledons</taxon>
        <taxon>Gunneridae</taxon>
        <taxon>Pentapetalae</taxon>
        <taxon>rosids</taxon>
        <taxon>malvids</taxon>
        <taxon>Malvales</taxon>
        <taxon>Malvaceae</taxon>
        <taxon>Malvoideae</taxon>
        <taxon>Gossypium</taxon>
    </lineage>
</organism>
<comment type="caution">
    <text evidence="1">The sequence shown here is derived from an EMBL/GenBank/DDBJ whole genome shotgun (WGS) entry which is preliminary data.</text>
</comment>
<evidence type="ECO:0000313" key="2">
    <source>
        <dbReference type="Proteomes" id="UP000593560"/>
    </source>
</evidence>
<accession>A0A7J9I8Q2</accession>
<evidence type="ECO:0000313" key="1">
    <source>
        <dbReference type="EMBL" id="MBA0818506.1"/>
    </source>
</evidence>
<name>A0A7J9I8Q2_9ROSI</name>
<reference evidence="1 2" key="1">
    <citation type="journal article" date="2019" name="Genome Biol. Evol.">
        <title>Insights into the evolution of the New World diploid cottons (Gossypium, subgenus Houzingenia) based on genome sequencing.</title>
        <authorList>
            <person name="Grover C.E."/>
            <person name="Arick M.A. 2nd"/>
            <person name="Thrash A."/>
            <person name="Conover J.L."/>
            <person name="Sanders W.S."/>
            <person name="Peterson D.G."/>
            <person name="Frelichowski J.E."/>
            <person name="Scheffler J.A."/>
            <person name="Scheffler B.E."/>
            <person name="Wendel J.F."/>
        </authorList>
    </citation>
    <scope>NUCLEOTIDE SEQUENCE [LARGE SCALE GENOMIC DNA]</scope>
    <source>
        <strain evidence="1">0</strain>
        <tissue evidence="1">Leaf</tissue>
    </source>
</reference>
<protein>
    <submittedName>
        <fullName evidence="1">Uncharacterized protein</fullName>
    </submittedName>
</protein>
<sequence length="119" mass="13273">MSFVVSSSSNPVSTAILLKIPTRPVLSPIISANAHLSLVFYCSSSNRREGEGTVKIVGSKKLHLPSSTLDSGNLRQKDWQVYERVEGEKQRMQFAKDLELQRVRMKRSWGQSGEAYSSS</sequence>
<proteinExistence type="predicted"/>
<dbReference type="EMBL" id="JABFAD010309226">
    <property type="protein sequence ID" value="MBA0818506.1"/>
    <property type="molecule type" value="Genomic_DNA"/>
</dbReference>
<dbReference type="OrthoDB" id="967126at2759"/>
<dbReference type="AlphaFoldDB" id="A0A7J9I8Q2"/>
<dbReference type="Proteomes" id="UP000593560">
    <property type="component" value="Unassembled WGS sequence"/>
</dbReference>
<keyword evidence="2" id="KW-1185">Reference proteome</keyword>